<evidence type="ECO:0000256" key="14">
    <source>
        <dbReference type="ARBA" id="ARBA00041592"/>
    </source>
</evidence>
<dbReference type="EMBL" id="JACLAW010000001">
    <property type="protein sequence ID" value="MBC2664125.1"/>
    <property type="molecule type" value="Genomic_DNA"/>
</dbReference>
<evidence type="ECO:0000256" key="11">
    <source>
        <dbReference type="ARBA" id="ARBA00036904"/>
    </source>
</evidence>
<dbReference type="Proteomes" id="UP000566813">
    <property type="component" value="Unassembled WGS sequence"/>
</dbReference>
<evidence type="ECO:0000256" key="7">
    <source>
        <dbReference type="ARBA" id="ARBA00022801"/>
    </source>
</evidence>
<keyword evidence="4" id="KW-0235">DNA replication</keyword>
<evidence type="ECO:0000256" key="4">
    <source>
        <dbReference type="ARBA" id="ARBA00022705"/>
    </source>
</evidence>
<evidence type="ECO:0000256" key="9">
    <source>
        <dbReference type="ARBA" id="ARBA00023204"/>
    </source>
</evidence>
<comment type="cofactor">
    <cofactor evidence="1">
        <name>Mg(2+)</name>
        <dbReference type="ChEBI" id="CHEBI:18420"/>
    </cofactor>
</comment>
<keyword evidence="6" id="KW-0227">DNA damage</keyword>
<dbReference type="InterPro" id="IPR020084">
    <property type="entry name" value="NUDIX_hydrolase_CS"/>
</dbReference>
<evidence type="ECO:0000256" key="10">
    <source>
        <dbReference type="ARBA" id="ARBA00035861"/>
    </source>
</evidence>
<dbReference type="InterPro" id="IPR047127">
    <property type="entry name" value="MutT-like"/>
</dbReference>
<dbReference type="PANTHER" id="PTHR47707">
    <property type="entry name" value="8-OXO-DGTP DIPHOSPHATASE"/>
    <property type="match status" value="1"/>
</dbReference>
<dbReference type="Gene3D" id="3.90.79.10">
    <property type="entry name" value="Nucleoside Triphosphate Pyrophosphohydrolase"/>
    <property type="match status" value="1"/>
</dbReference>
<organism evidence="19 20">
    <name type="scientific">Novosphingobium flavum</name>
    <dbReference type="NCBI Taxonomy" id="1778672"/>
    <lineage>
        <taxon>Bacteria</taxon>
        <taxon>Pseudomonadati</taxon>
        <taxon>Pseudomonadota</taxon>
        <taxon>Alphaproteobacteria</taxon>
        <taxon>Sphingomonadales</taxon>
        <taxon>Sphingomonadaceae</taxon>
        <taxon>Novosphingobium</taxon>
    </lineage>
</organism>
<comment type="similarity">
    <text evidence="2 17">Belongs to the Nudix hydrolase family.</text>
</comment>
<keyword evidence="20" id="KW-1185">Reference proteome</keyword>
<dbReference type="GO" id="GO:0006281">
    <property type="term" value="P:DNA repair"/>
    <property type="evidence" value="ECO:0007669"/>
    <property type="project" value="UniProtKB-KW"/>
</dbReference>
<evidence type="ECO:0000256" key="17">
    <source>
        <dbReference type="RuleBase" id="RU003476"/>
    </source>
</evidence>
<proteinExistence type="inferred from homology"/>
<evidence type="ECO:0000256" key="13">
    <source>
        <dbReference type="ARBA" id="ARBA00040794"/>
    </source>
</evidence>
<evidence type="ECO:0000256" key="8">
    <source>
        <dbReference type="ARBA" id="ARBA00022842"/>
    </source>
</evidence>
<keyword evidence="7 17" id="KW-0378">Hydrolase</keyword>
<sequence length="153" mass="16081">MQDFPTVLTSSPAQLRSTLLVVAAALISADGRICMQQRPLGKNHGGLWEFPGGKVEAGEGPRAALVREIEEELGARLDEAALVPVGFADSAPGAGAGLVILLYACRSWRGEVRCLEGEAIGWYAPGEVSALAMPPLDYPLAEQLEKVLGQGSI</sequence>
<keyword evidence="9" id="KW-0234">DNA repair</keyword>
<keyword evidence="8" id="KW-0460">Magnesium</keyword>
<evidence type="ECO:0000313" key="19">
    <source>
        <dbReference type="EMBL" id="MBC2664125.1"/>
    </source>
</evidence>
<keyword evidence="5" id="KW-0479">Metal-binding</keyword>
<dbReference type="Pfam" id="PF00293">
    <property type="entry name" value="NUDIX"/>
    <property type="match status" value="1"/>
</dbReference>
<dbReference type="GO" id="GO:0044715">
    <property type="term" value="F:8-oxo-dGDP phosphatase activity"/>
    <property type="evidence" value="ECO:0007669"/>
    <property type="project" value="TreeGrafter"/>
</dbReference>
<dbReference type="InterPro" id="IPR015797">
    <property type="entry name" value="NUDIX_hydrolase-like_dom_sf"/>
</dbReference>
<evidence type="ECO:0000256" key="3">
    <source>
        <dbReference type="ARBA" id="ARBA00022457"/>
    </source>
</evidence>
<dbReference type="GO" id="GO:0046872">
    <property type="term" value="F:metal ion binding"/>
    <property type="evidence" value="ECO:0007669"/>
    <property type="project" value="UniProtKB-KW"/>
</dbReference>
<evidence type="ECO:0000256" key="1">
    <source>
        <dbReference type="ARBA" id="ARBA00001946"/>
    </source>
</evidence>
<protein>
    <recommendedName>
        <fullName evidence="13">8-oxo-dGTP diphosphatase</fullName>
        <ecNumber evidence="12">3.6.1.55</ecNumber>
    </recommendedName>
    <alternativeName>
        <fullName evidence="16">7,8-dihydro-8-oxoguanine-triphosphatase</fullName>
    </alternativeName>
    <alternativeName>
        <fullName evidence="15">Mutator protein MutT</fullName>
    </alternativeName>
    <alternativeName>
        <fullName evidence="14">dGTP pyrophosphohydrolase</fullName>
    </alternativeName>
</protein>
<dbReference type="GO" id="GO:0035539">
    <property type="term" value="F:8-oxo-7,8-dihydrodeoxyguanosine triphosphate pyrophosphatase activity"/>
    <property type="evidence" value="ECO:0007669"/>
    <property type="project" value="UniProtKB-EC"/>
</dbReference>
<gene>
    <name evidence="19" type="ORF">H7F51_01185</name>
</gene>
<comment type="caution">
    <text evidence="19">The sequence shown here is derived from an EMBL/GenBank/DDBJ whole genome shotgun (WGS) entry which is preliminary data.</text>
</comment>
<dbReference type="InterPro" id="IPR020476">
    <property type="entry name" value="Nudix_hydrolase"/>
</dbReference>
<dbReference type="InterPro" id="IPR000086">
    <property type="entry name" value="NUDIX_hydrolase_dom"/>
</dbReference>
<evidence type="ECO:0000256" key="6">
    <source>
        <dbReference type="ARBA" id="ARBA00022763"/>
    </source>
</evidence>
<feature type="domain" description="Nudix hydrolase" evidence="18">
    <location>
        <begin position="17"/>
        <end position="146"/>
    </location>
</feature>
<dbReference type="SUPFAM" id="SSF55811">
    <property type="entry name" value="Nudix"/>
    <property type="match status" value="1"/>
</dbReference>
<evidence type="ECO:0000256" key="15">
    <source>
        <dbReference type="ARBA" id="ARBA00041979"/>
    </source>
</evidence>
<dbReference type="PANTHER" id="PTHR47707:SF1">
    <property type="entry name" value="NUDIX HYDROLASE FAMILY PROTEIN"/>
    <property type="match status" value="1"/>
</dbReference>
<name>A0A7X1KKF3_9SPHN</name>
<dbReference type="PROSITE" id="PS00893">
    <property type="entry name" value="NUDIX_BOX"/>
    <property type="match status" value="1"/>
</dbReference>
<evidence type="ECO:0000256" key="16">
    <source>
        <dbReference type="ARBA" id="ARBA00042798"/>
    </source>
</evidence>
<dbReference type="GO" id="GO:0044716">
    <property type="term" value="F:8-oxo-GDP phosphatase activity"/>
    <property type="evidence" value="ECO:0007669"/>
    <property type="project" value="TreeGrafter"/>
</dbReference>
<evidence type="ECO:0000256" key="2">
    <source>
        <dbReference type="ARBA" id="ARBA00005582"/>
    </source>
</evidence>
<evidence type="ECO:0000259" key="18">
    <source>
        <dbReference type="PROSITE" id="PS51462"/>
    </source>
</evidence>
<accession>A0A7X1KKF3</accession>
<dbReference type="GO" id="GO:0006260">
    <property type="term" value="P:DNA replication"/>
    <property type="evidence" value="ECO:0007669"/>
    <property type="project" value="UniProtKB-KW"/>
</dbReference>
<evidence type="ECO:0000313" key="20">
    <source>
        <dbReference type="Proteomes" id="UP000566813"/>
    </source>
</evidence>
<evidence type="ECO:0000256" key="5">
    <source>
        <dbReference type="ARBA" id="ARBA00022723"/>
    </source>
</evidence>
<dbReference type="RefSeq" id="WP_185662538.1">
    <property type="nucleotide sequence ID" value="NZ_JACLAW010000001.1"/>
</dbReference>
<dbReference type="PROSITE" id="PS51462">
    <property type="entry name" value="NUDIX"/>
    <property type="match status" value="1"/>
</dbReference>
<dbReference type="CDD" id="cd03425">
    <property type="entry name" value="NUDIX_MutT_NudA_like"/>
    <property type="match status" value="1"/>
</dbReference>
<keyword evidence="3" id="KW-0515">Mutator protein</keyword>
<reference evidence="19 20" key="1">
    <citation type="submission" date="2020-08" db="EMBL/GenBank/DDBJ databases">
        <title>The genome sequence of type strain Novosphingobium flavum NBRC 111647.</title>
        <authorList>
            <person name="Liu Y."/>
        </authorList>
    </citation>
    <scope>NUCLEOTIDE SEQUENCE [LARGE SCALE GENOMIC DNA]</scope>
    <source>
        <strain evidence="19 20">NBRC 111647</strain>
    </source>
</reference>
<comment type="catalytic activity">
    <reaction evidence="11">
        <text>8-oxo-GTP + H2O = 8-oxo-GMP + diphosphate + H(+)</text>
        <dbReference type="Rhea" id="RHEA:67616"/>
        <dbReference type="ChEBI" id="CHEBI:15377"/>
        <dbReference type="ChEBI" id="CHEBI:15378"/>
        <dbReference type="ChEBI" id="CHEBI:33019"/>
        <dbReference type="ChEBI" id="CHEBI:143553"/>
        <dbReference type="ChEBI" id="CHEBI:145694"/>
    </reaction>
</comment>
<dbReference type="PRINTS" id="PR00502">
    <property type="entry name" value="NUDIXFAMILY"/>
</dbReference>
<comment type="catalytic activity">
    <reaction evidence="10">
        <text>8-oxo-dGTP + H2O = 8-oxo-dGMP + diphosphate + H(+)</text>
        <dbReference type="Rhea" id="RHEA:31575"/>
        <dbReference type="ChEBI" id="CHEBI:15377"/>
        <dbReference type="ChEBI" id="CHEBI:15378"/>
        <dbReference type="ChEBI" id="CHEBI:33019"/>
        <dbReference type="ChEBI" id="CHEBI:63224"/>
        <dbReference type="ChEBI" id="CHEBI:77896"/>
        <dbReference type="EC" id="3.6.1.55"/>
    </reaction>
</comment>
<evidence type="ECO:0000256" key="12">
    <source>
        <dbReference type="ARBA" id="ARBA00038905"/>
    </source>
</evidence>
<dbReference type="GO" id="GO:0008413">
    <property type="term" value="F:8-oxo-7,8-dihydroguanosine triphosphate pyrophosphatase activity"/>
    <property type="evidence" value="ECO:0007669"/>
    <property type="project" value="TreeGrafter"/>
</dbReference>
<dbReference type="AlphaFoldDB" id="A0A7X1KKF3"/>
<dbReference type="EC" id="3.6.1.55" evidence="12"/>